<sequence length="159" mass="17993">MLTLLVAASLLLHLLTFIAIRTLQSNVQQQESRHKKEKQAYESILNSILDELKEENERLLQAEQVNEKVSVNTRKQETTAVPAAYSEKEAEEAPHSADYAPPQLEEEKDQVSMSNLSRVLQLHEQHHAPAEIAKKLGMGKTEVELILLMRKNGNTDKKS</sequence>
<dbReference type="EMBL" id="OBEK01000002">
    <property type="protein sequence ID" value="SNZ09702.1"/>
    <property type="molecule type" value="Genomic_DNA"/>
</dbReference>
<protein>
    <recommendedName>
        <fullName evidence="4">Coupling factor for flagellin transcription and translation</fullName>
    </recommendedName>
</protein>
<dbReference type="RefSeq" id="WP_097040473.1">
    <property type="nucleotide sequence ID" value="NZ_OBEK01000002.1"/>
</dbReference>
<feature type="compositionally biased region" description="Basic and acidic residues" evidence="1">
    <location>
        <begin position="86"/>
        <end position="95"/>
    </location>
</feature>
<gene>
    <name evidence="2" type="ORF">SAMN05421503_1315</name>
</gene>
<evidence type="ECO:0000313" key="3">
    <source>
        <dbReference type="Proteomes" id="UP000219356"/>
    </source>
</evidence>
<accession>A0A285NJN0</accession>
<name>A0A285NJN0_9BACI</name>
<feature type="region of interest" description="Disordered" evidence="1">
    <location>
        <begin position="71"/>
        <end position="110"/>
    </location>
</feature>
<dbReference type="Pfam" id="PF19610">
    <property type="entry name" value="DUF6115"/>
    <property type="match status" value="1"/>
</dbReference>
<keyword evidence="3" id="KW-1185">Reference proteome</keyword>
<evidence type="ECO:0008006" key="4">
    <source>
        <dbReference type="Google" id="ProtNLM"/>
    </source>
</evidence>
<dbReference type="InterPro" id="IPR046118">
    <property type="entry name" value="DUF6115"/>
</dbReference>
<evidence type="ECO:0000313" key="2">
    <source>
        <dbReference type="EMBL" id="SNZ09702.1"/>
    </source>
</evidence>
<dbReference type="OrthoDB" id="1708317at2"/>
<proteinExistence type="predicted"/>
<reference evidence="3" key="1">
    <citation type="submission" date="2017-09" db="EMBL/GenBank/DDBJ databases">
        <authorList>
            <person name="Varghese N."/>
            <person name="Submissions S."/>
        </authorList>
    </citation>
    <scope>NUCLEOTIDE SEQUENCE [LARGE SCALE GENOMIC DNA]</scope>
    <source>
        <strain evidence="3">CGMCC 1.8913</strain>
    </source>
</reference>
<organism evidence="2 3">
    <name type="scientific">Terribacillus aidingensis</name>
    <dbReference type="NCBI Taxonomy" id="586416"/>
    <lineage>
        <taxon>Bacteria</taxon>
        <taxon>Bacillati</taxon>
        <taxon>Bacillota</taxon>
        <taxon>Bacilli</taxon>
        <taxon>Bacillales</taxon>
        <taxon>Bacillaceae</taxon>
        <taxon>Terribacillus</taxon>
    </lineage>
</organism>
<dbReference type="Proteomes" id="UP000219356">
    <property type="component" value="Unassembled WGS sequence"/>
</dbReference>
<evidence type="ECO:0000256" key="1">
    <source>
        <dbReference type="SAM" id="MobiDB-lite"/>
    </source>
</evidence>
<dbReference type="AlphaFoldDB" id="A0A285NJN0"/>